<evidence type="ECO:0000256" key="2">
    <source>
        <dbReference type="ARBA" id="ARBA00047549"/>
    </source>
</evidence>
<sequence>MPEDKGYVHPEVLVDADWVQAHLKDANVRLIEVDVNTRSYEEGHIPGAVGFNWQKELQDQIVRAPVSKAQLEALLSKAGVSNDTTIILYGDNNNWFAAWALWILKYYGHKDVRLLDGGRAKWLADKREITTEVPTYTSTNYQAEEPHADLRVFRDQVLSSLGRQGFALVDVRSPKEFSGELLAPENIPQEGAQRGGHIPGAANVPWSQAVREDGTFKSAEELRSIYGSKGVTPDKDVVAYCRIGERSSHTWFVLRYLLGYNNVRNYDGSWTEWGSLIGAPIER</sequence>
<dbReference type="KEGG" id="kbs:EPA93_20560"/>
<feature type="domain" description="Rhodanese" evidence="4">
    <location>
        <begin position="24"/>
        <end position="131"/>
    </location>
</feature>
<name>A0A4P6JSN0_KTERU</name>
<dbReference type="SUPFAM" id="SSF52821">
    <property type="entry name" value="Rhodanese/Cell cycle control phosphatase"/>
    <property type="match status" value="2"/>
</dbReference>
<evidence type="ECO:0000256" key="3">
    <source>
        <dbReference type="RuleBase" id="RU000507"/>
    </source>
</evidence>
<comment type="catalytic activity">
    <reaction evidence="2">
        <text>thiosulfate + hydrogen cyanide = thiocyanate + sulfite + 2 H(+)</text>
        <dbReference type="Rhea" id="RHEA:16881"/>
        <dbReference type="ChEBI" id="CHEBI:15378"/>
        <dbReference type="ChEBI" id="CHEBI:17359"/>
        <dbReference type="ChEBI" id="CHEBI:18022"/>
        <dbReference type="ChEBI" id="CHEBI:18407"/>
        <dbReference type="ChEBI" id="CHEBI:33542"/>
        <dbReference type="EC" id="2.8.1.1"/>
    </reaction>
</comment>
<dbReference type="InterPro" id="IPR051126">
    <property type="entry name" value="Thiosulfate_sulfurtransferase"/>
</dbReference>
<evidence type="ECO:0000313" key="6">
    <source>
        <dbReference type="Proteomes" id="UP000290365"/>
    </source>
</evidence>
<evidence type="ECO:0000259" key="4">
    <source>
        <dbReference type="PROSITE" id="PS50206"/>
    </source>
</evidence>
<protein>
    <recommendedName>
        <fullName evidence="3">Sulfurtransferase</fullName>
    </recommendedName>
</protein>
<dbReference type="RefSeq" id="WP_129889313.1">
    <property type="nucleotide sequence ID" value="NZ_CP035758.1"/>
</dbReference>
<dbReference type="InterPro" id="IPR036873">
    <property type="entry name" value="Rhodanese-like_dom_sf"/>
</dbReference>
<dbReference type="AlphaFoldDB" id="A0A4P6JSN0"/>
<dbReference type="PROSITE" id="PS00380">
    <property type="entry name" value="RHODANESE_1"/>
    <property type="match status" value="1"/>
</dbReference>
<organism evidence="5 6">
    <name type="scientific">Ktedonosporobacter rubrisoli</name>
    <dbReference type="NCBI Taxonomy" id="2509675"/>
    <lineage>
        <taxon>Bacteria</taxon>
        <taxon>Bacillati</taxon>
        <taxon>Chloroflexota</taxon>
        <taxon>Ktedonobacteria</taxon>
        <taxon>Ktedonobacterales</taxon>
        <taxon>Ktedonosporobacteraceae</taxon>
        <taxon>Ktedonosporobacter</taxon>
    </lineage>
</organism>
<dbReference type="Pfam" id="PF00581">
    <property type="entry name" value="Rhodanese"/>
    <property type="match status" value="2"/>
</dbReference>
<dbReference type="InterPro" id="IPR001763">
    <property type="entry name" value="Rhodanese-like_dom"/>
</dbReference>
<keyword evidence="3 5" id="KW-0808">Transferase</keyword>
<accession>A0A4P6JSN0</accession>
<proteinExistence type="predicted"/>
<dbReference type="SMART" id="SM00450">
    <property type="entry name" value="RHOD"/>
    <property type="match status" value="2"/>
</dbReference>
<feature type="domain" description="Rhodanese" evidence="4">
    <location>
        <begin position="162"/>
        <end position="282"/>
    </location>
</feature>
<keyword evidence="6" id="KW-1185">Reference proteome</keyword>
<dbReference type="PROSITE" id="PS50206">
    <property type="entry name" value="RHODANESE_3"/>
    <property type="match status" value="2"/>
</dbReference>
<reference evidence="5 6" key="1">
    <citation type="submission" date="2019-01" db="EMBL/GenBank/DDBJ databases">
        <title>Ktedonosporobacter rubrisoli SCAWS-G2.</title>
        <authorList>
            <person name="Huang Y."/>
            <person name="Yan B."/>
        </authorList>
    </citation>
    <scope>NUCLEOTIDE SEQUENCE [LARGE SCALE GENOMIC DNA]</scope>
    <source>
        <strain evidence="5 6">SCAWS-G2</strain>
    </source>
</reference>
<dbReference type="PANTHER" id="PTHR43855:SF1">
    <property type="entry name" value="THIOSULFATE SULFURTRANSFERASE"/>
    <property type="match status" value="1"/>
</dbReference>
<dbReference type="EMBL" id="CP035758">
    <property type="protein sequence ID" value="QBD78260.1"/>
    <property type="molecule type" value="Genomic_DNA"/>
</dbReference>
<dbReference type="OrthoDB" id="9770030at2"/>
<gene>
    <name evidence="5" type="ORF">EPA93_20560</name>
</gene>
<dbReference type="PANTHER" id="PTHR43855">
    <property type="entry name" value="THIOSULFATE SULFURTRANSFERASE"/>
    <property type="match status" value="1"/>
</dbReference>
<dbReference type="InterPro" id="IPR001307">
    <property type="entry name" value="Thiosulphate_STrfase_CS"/>
</dbReference>
<keyword evidence="1" id="KW-0677">Repeat</keyword>
<evidence type="ECO:0000256" key="1">
    <source>
        <dbReference type="ARBA" id="ARBA00022737"/>
    </source>
</evidence>
<dbReference type="GO" id="GO:0004792">
    <property type="term" value="F:thiosulfate-cyanide sulfurtransferase activity"/>
    <property type="evidence" value="ECO:0007669"/>
    <property type="project" value="UniProtKB-EC"/>
</dbReference>
<evidence type="ECO:0000313" key="5">
    <source>
        <dbReference type="EMBL" id="QBD78260.1"/>
    </source>
</evidence>
<dbReference type="CDD" id="cd01449">
    <property type="entry name" value="TST_Repeat_2"/>
    <property type="match status" value="1"/>
</dbReference>
<dbReference type="PROSITE" id="PS00683">
    <property type="entry name" value="RHODANESE_2"/>
    <property type="match status" value="1"/>
</dbReference>
<dbReference type="Gene3D" id="3.40.250.10">
    <property type="entry name" value="Rhodanese-like domain"/>
    <property type="match status" value="2"/>
</dbReference>
<dbReference type="Proteomes" id="UP000290365">
    <property type="component" value="Chromosome"/>
</dbReference>
<dbReference type="CDD" id="cd01448">
    <property type="entry name" value="TST_Repeat_1"/>
    <property type="match status" value="1"/>
</dbReference>